<accession>R6N7Q2</accession>
<dbReference type="PANTHER" id="PTHR35936:SF19">
    <property type="entry name" value="AMINO-ACID-BINDING PROTEIN YXEM-RELATED"/>
    <property type="match status" value="1"/>
</dbReference>
<dbReference type="Gene3D" id="3.40.190.10">
    <property type="entry name" value="Periplasmic binding protein-like II"/>
    <property type="match status" value="2"/>
</dbReference>
<sequence length="95" mass="10572">MIQQKKYLAAAEDVKSGKADCLVMDELPAQELVKANPELKILDEELFTDVYSMAVQKGNTELLDKINEVLQKLMDEGKIEEFTMNHIAASGEAAE</sequence>
<protein>
    <submittedName>
        <fullName evidence="1">ABC transporter substrate-binding protein family 3</fullName>
    </submittedName>
</protein>
<dbReference type="PANTHER" id="PTHR35936">
    <property type="entry name" value="MEMBRANE-BOUND LYTIC MUREIN TRANSGLYCOSYLASE F"/>
    <property type="match status" value="1"/>
</dbReference>
<evidence type="ECO:0000313" key="2">
    <source>
        <dbReference type="Proteomes" id="UP000018168"/>
    </source>
</evidence>
<comment type="caution">
    <text evidence="1">The sequence shown here is derived from an EMBL/GenBank/DDBJ whole genome shotgun (WGS) entry which is preliminary data.</text>
</comment>
<name>R6N7Q2_9FIRM</name>
<proteinExistence type="predicted"/>
<dbReference type="EMBL" id="CBEP010000050">
    <property type="protein sequence ID" value="CDC04419.1"/>
    <property type="molecule type" value="Genomic_DNA"/>
</dbReference>
<dbReference type="AlphaFoldDB" id="R6N7Q2"/>
<organism evidence="1 2">
    <name type="scientific">[Clostridium] leptum CAG:27</name>
    <dbReference type="NCBI Taxonomy" id="1263068"/>
    <lineage>
        <taxon>Bacteria</taxon>
        <taxon>Bacillati</taxon>
        <taxon>Bacillota</taxon>
        <taxon>Clostridia</taxon>
        <taxon>Eubacteriales</taxon>
        <taxon>Oscillospiraceae</taxon>
        <taxon>Oscillospiraceae incertae sedis</taxon>
    </lineage>
</organism>
<gene>
    <name evidence="1" type="ORF">BN578_02388</name>
</gene>
<dbReference type="Proteomes" id="UP000018168">
    <property type="component" value="Unassembled WGS sequence"/>
</dbReference>
<reference evidence="1" key="1">
    <citation type="submission" date="2012-11" db="EMBL/GenBank/DDBJ databases">
        <title>Dependencies among metagenomic species, viruses, plasmids and units of genetic variation.</title>
        <authorList>
            <person name="Nielsen H.B."/>
            <person name="Almeida M."/>
            <person name="Juncker A.S."/>
            <person name="Rasmussen S."/>
            <person name="Li J."/>
            <person name="Sunagawa S."/>
            <person name="Plichta D."/>
            <person name="Gautier L."/>
            <person name="Le Chatelier E."/>
            <person name="Peletier E."/>
            <person name="Bonde I."/>
            <person name="Nielsen T."/>
            <person name="Manichanh C."/>
            <person name="Arumugam M."/>
            <person name="Batto J."/>
            <person name="Santos M.B.Q.D."/>
            <person name="Blom N."/>
            <person name="Borruel N."/>
            <person name="Burgdorf K.S."/>
            <person name="Boumezbeur F."/>
            <person name="Casellas F."/>
            <person name="Dore J."/>
            <person name="Guarner F."/>
            <person name="Hansen T."/>
            <person name="Hildebrand F."/>
            <person name="Kaas R.S."/>
            <person name="Kennedy S."/>
            <person name="Kristiansen K."/>
            <person name="Kultima J.R."/>
            <person name="Leonard P."/>
            <person name="Levenez F."/>
            <person name="Lund O."/>
            <person name="Moumen B."/>
            <person name="Le Paslier D."/>
            <person name="Pons N."/>
            <person name="Pedersen O."/>
            <person name="Prifti E."/>
            <person name="Qin J."/>
            <person name="Raes J."/>
            <person name="Tap J."/>
            <person name="Tims S."/>
            <person name="Ussery D.W."/>
            <person name="Yamada T."/>
            <person name="MetaHit consortium"/>
            <person name="Renault P."/>
            <person name="Sicheritz-Ponten T."/>
            <person name="Bork P."/>
            <person name="Wang J."/>
            <person name="Brunak S."/>
            <person name="Ehrlich S.D."/>
        </authorList>
    </citation>
    <scope>NUCLEOTIDE SEQUENCE [LARGE SCALE GENOMIC DNA]</scope>
</reference>
<evidence type="ECO:0000313" key="1">
    <source>
        <dbReference type="EMBL" id="CDC04419.1"/>
    </source>
</evidence>
<dbReference type="SUPFAM" id="SSF53850">
    <property type="entry name" value="Periplasmic binding protein-like II"/>
    <property type="match status" value="1"/>
</dbReference>